<dbReference type="InterPro" id="IPR036390">
    <property type="entry name" value="WH_DNA-bd_sf"/>
</dbReference>
<dbReference type="PROSITE" id="PS00657">
    <property type="entry name" value="FORK_HEAD_1"/>
    <property type="match status" value="1"/>
</dbReference>
<dbReference type="GO" id="GO:0005634">
    <property type="term" value="C:nucleus"/>
    <property type="evidence" value="ECO:0007669"/>
    <property type="project" value="UniProtKB-SubCell"/>
</dbReference>
<evidence type="ECO:0000256" key="3">
    <source>
        <dbReference type="ARBA" id="ARBA00023125"/>
    </source>
</evidence>
<comment type="caution">
    <text evidence="11">The sequence shown here is derived from an EMBL/GenBank/DDBJ whole genome shotgun (WGS) entry which is preliminary data.</text>
</comment>
<gene>
    <name evidence="11" type="ORF">HOLleu_09232</name>
</gene>
<dbReference type="PANTHER" id="PTHR13962:SF22">
    <property type="entry name" value="FORKHEAD BOX PROTEIN N3-LIKE PROTEIN"/>
    <property type="match status" value="1"/>
</dbReference>
<evidence type="ECO:0000256" key="4">
    <source>
        <dbReference type="ARBA" id="ARBA00023163"/>
    </source>
</evidence>
<dbReference type="AlphaFoldDB" id="A0A9Q1HIH5"/>
<dbReference type="CDD" id="cd20059">
    <property type="entry name" value="FH_FOXN3"/>
    <property type="match status" value="1"/>
</dbReference>
<dbReference type="PANTHER" id="PTHR13962">
    <property type="entry name" value="FORKHEAD BOX PROTEIN N3-LIKE PROTEIN-RELATED"/>
    <property type="match status" value="1"/>
</dbReference>
<feature type="domain" description="Fork-head" evidence="10">
    <location>
        <begin position="118"/>
        <end position="206"/>
    </location>
</feature>
<evidence type="ECO:0000256" key="8">
    <source>
        <dbReference type="PROSITE-ProRule" id="PRU00089"/>
    </source>
</evidence>
<dbReference type="Proteomes" id="UP001152320">
    <property type="component" value="Chromosome 3"/>
</dbReference>
<feature type="compositionally biased region" description="Acidic residues" evidence="9">
    <location>
        <begin position="401"/>
        <end position="410"/>
    </location>
</feature>
<keyword evidence="12" id="KW-1185">Reference proteome</keyword>
<feature type="region of interest" description="Disordered" evidence="9">
    <location>
        <begin position="355"/>
        <end position="378"/>
    </location>
</feature>
<dbReference type="SMART" id="SM00339">
    <property type="entry name" value="FH"/>
    <property type="match status" value="1"/>
</dbReference>
<dbReference type="InterPro" id="IPR001766">
    <property type="entry name" value="Fork_head_dom"/>
</dbReference>
<dbReference type="OrthoDB" id="5954824at2759"/>
<reference evidence="11" key="1">
    <citation type="submission" date="2021-10" db="EMBL/GenBank/DDBJ databases">
        <title>Tropical sea cucumber genome reveals ecological adaptation and Cuvierian tubules defense mechanism.</title>
        <authorList>
            <person name="Chen T."/>
        </authorList>
    </citation>
    <scope>NUCLEOTIDE SEQUENCE</scope>
    <source>
        <strain evidence="11">Nanhai2018</strain>
        <tissue evidence="11">Muscle</tissue>
    </source>
</reference>
<dbReference type="FunFam" id="1.10.10.10:FF:000135">
    <property type="entry name" value="forkhead box protein G1"/>
    <property type="match status" value="1"/>
</dbReference>
<dbReference type="PROSITE" id="PS00658">
    <property type="entry name" value="FORK_HEAD_2"/>
    <property type="match status" value="1"/>
</dbReference>
<keyword evidence="2" id="KW-0805">Transcription regulation</keyword>
<evidence type="ECO:0000256" key="6">
    <source>
        <dbReference type="ARBA" id="ARBA00034657"/>
    </source>
</evidence>
<evidence type="ECO:0000259" key="10">
    <source>
        <dbReference type="PROSITE" id="PS50039"/>
    </source>
</evidence>
<evidence type="ECO:0000313" key="12">
    <source>
        <dbReference type="Proteomes" id="UP001152320"/>
    </source>
</evidence>
<evidence type="ECO:0000256" key="9">
    <source>
        <dbReference type="SAM" id="MobiDB-lite"/>
    </source>
</evidence>
<feature type="compositionally biased region" description="Basic residues" evidence="9">
    <location>
        <begin position="460"/>
        <end position="472"/>
    </location>
</feature>
<keyword evidence="5 8" id="KW-0539">Nucleus</keyword>
<proteinExistence type="predicted"/>
<evidence type="ECO:0000256" key="7">
    <source>
        <dbReference type="ARBA" id="ARBA00034870"/>
    </source>
</evidence>
<evidence type="ECO:0000256" key="1">
    <source>
        <dbReference type="ARBA" id="ARBA00004123"/>
    </source>
</evidence>
<feature type="compositionally biased region" description="Polar residues" evidence="9">
    <location>
        <begin position="505"/>
        <end position="516"/>
    </location>
</feature>
<evidence type="ECO:0000256" key="5">
    <source>
        <dbReference type="ARBA" id="ARBA00023242"/>
    </source>
</evidence>
<dbReference type="PRINTS" id="PR00053">
    <property type="entry name" value="FORKHEAD"/>
</dbReference>
<dbReference type="EMBL" id="JAIZAY010000003">
    <property type="protein sequence ID" value="KAJ8046063.1"/>
    <property type="molecule type" value="Genomic_DNA"/>
</dbReference>
<dbReference type="GO" id="GO:0003700">
    <property type="term" value="F:DNA-binding transcription factor activity"/>
    <property type="evidence" value="ECO:0007669"/>
    <property type="project" value="InterPro"/>
</dbReference>
<name>A0A9Q1HIH5_HOLLE</name>
<comment type="function">
    <text evidence="6">Acts as a transcriptional repressor. May be involved in DNA damage-inducible cell cycle arrests (checkpoints).</text>
</comment>
<protein>
    <recommendedName>
        <fullName evidence="7">Forkhead box protein N3</fullName>
    </recommendedName>
</protein>
<dbReference type="Pfam" id="PF00250">
    <property type="entry name" value="Forkhead"/>
    <property type="match status" value="1"/>
</dbReference>
<sequence length="516" mass="57244">MPHNGDCEPLVMHPFFKLSQSFPSMSLSLALEQVKMDLNNSCFSSIRTEKAILVDDDELKPLSWLQNSDLLKDIYLDGDDDIDEDENSKENYAISDPHGYNGYSHQDTMDPKRQMNSKPPFSFSCLIFMAIEDSPYQRLPVKDIYHWIEEHFPYYRTAPAGWKNSVRHNLSLNKCFQKVDKLRGQQSLGKGSLWCVDPDYRPNLLQALRKTPFHPYHHVLPYAPHGLQGGPLAHISYNPANRLPIIQSAYGNDVPLPAHIYLVENLLSGAPNHRRASITSGLGTDTEVDAAATMMMFRTPPEKRVEQLAKLKRQGLQPLHNCSVNSGAAPLQIKPEQPHCKATLADLAETALSDYKPKRASTPRSNAALKAKCTPSPNGVMDHTYSLSSTICPPVPPVGCSDDDPVDCDMSDASRDSGDETDSESDQTESKSFNDSGVFSKGKFKRDSDESDTEVSQLPLKKRLKKSPKPKHVAPDLVEGADALLNLAGISTTDDDIGQMEDNKVQTLDSISPVSR</sequence>
<keyword evidence="4" id="KW-0804">Transcription</keyword>
<evidence type="ECO:0000256" key="2">
    <source>
        <dbReference type="ARBA" id="ARBA00023015"/>
    </source>
</evidence>
<dbReference type="InterPro" id="IPR030456">
    <property type="entry name" value="TF_fork_head_CS_2"/>
</dbReference>
<accession>A0A9Q1HIH5</accession>
<keyword evidence="3 8" id="KW-0238">DNA-binding</keyword>
<dbReference type="SUPFAM" id="SSF46785">
    <property type="entry name" value="Winged helix' DNA-binding domain"/>
    <property type="match status" value="1"/>
</dbReference>
<dbReference type="PROSITE" id="PS50039">
    <property type="entry name" value="FORK_HEAD_3"/>
    <property type="match status" value="1"/>
</dbReference>
<feature type="region of interest" description="Disordered" evidence="9">
    <location>
        <begin position="85"/>
        <end position="114"/>
    </location>
</feature>
<dbReference type="InterPro" id="IPR047404">
    <property type="entry name" value="FH_FOXN3"/>
</dbReference>
<dbReference type="GO" id="GO:0000987">
    <property type="term" value="F:cis-regulatory region sequence-specific DNA binding"/>
    <property type="evidence" value="ECO:0007669"/>
    <property type="project" value="TreeGrafter"/>
</dbReference>
<dbReference type="Gene3D" id="1.10.10.10">
    <property type="entry name" value="Winged helix-like DNA-binding domain superfamily/Winged helix DNA-binding domain"/>
    <property type="match status" value="1"/>
</dbReference>
<organism evidence="11 12">
    <name type="scientific">Holothuria leucospilota</name>
    <name type="common">Black long sea cucumber</name>
    <name type="synonym">Mertensiothuria leucospilota</name>
    <dbReference type="NCBI Taxonomy" id="206669"/>
    <lineage>
        <taxon>Eukaryota</taxon>
        <taxon>Metazoa</taxon>
        <taxon>Echinodermata</taxon>
        <taxon>Eleutherozoa</taxon>
        <taxon>Echinozoa</taxon>
        <taxon>Holothuroidea</taxon>
        <taxon>Aspidochirotacea</taxon>
        <taxon>Aspidochirotida</taxon>
        <taxon>Holothuriidae</taxon>
        <taxon>Holothuria</taxon>
    </lineage>
</organism>
<feature type="region of interest" description="Disordered" evidence="9">
    <location>
        <begin position="492"/>
        <end position="516"/>
    </location>
</feature>
<dbReference type="InterPro" id="IPR047119">
    <property type="entry name" value="FOXN2/3-like"/>
</dbReference>
<feature type="region of interest" description="Disordered" evidence="9">
    <location>
        <begin position="396"/>
        <end position="475"/>
    </location>
</feature>
<dbReference type="InterPro" id="IPR036388">
    <property type="entry name" value="WH-like_DNA-bd_sf"/>
</dbReference>
<evidence type="ECO:0000313" key="11">
    <source>
        <dbReference type="EMBL" id="KAJ8046063.1"/>
    </source>
</evidence>
<feature type="DNA-binding region" description="Fork-head" evidence="8">
    <location>
        <begin position="118"/>
        <end position="206"/>
    </location>
</feature>
<dbReference type="InterPro" id="IPR018122">
    <property type="entry name" value="TF_fork_head_CS_1"/>
</dbReference>
<comment type="subcellular location">
    <subcellularLocation>
        <location evidence="1 8">Nucleus</location>
    </subcellularLocation>
</comment>